<keyword evidence="19" id="KW-1185">Reference proteome</keyword>
<dbReference type="GO" id="GO:0005737">
    <property type="term" value="C:cytoplasm"/>
    <property type="evidence" value="ECO:0007669"/>
    <property type="project" value="UniProtKB-SubCell"/>
</dbReference>
<reference evidence="20" key="1">
    <citation type="submission" date="2025-08" db="UniProtKB">
        <authorList>
            <consortium name="RefSeq"/>
        </authorList>
    </citation>
    <scope>IDENTIFICATION</scope>
    <source>
        <tissue evidence="20">Blood</tissue>
    </source>
</reference>
<dbReference type="PIRSF" id="PIRSF000929">
    <property type="entry name" value="Tyr-Ptase_nr_6"/>
    <property type="match status" value="1"/>
</dbReference>
<evidence type="ECO:0000256" key="9">
    <source>
        <dbReference type="ARBA" id="ARBA00051722"/>
    </source>
</evidence>
<evidence type="ECO:0000259" key="17">
    <source>
        <dbReference type="PROSITE" id="PS50055"/>
    </source>
</evidence>
<dbReference type="GO" id="GO:0004726">
    <property type="term" value="F:non-membrane spanning protein tyrosine phosphatase activity"/>
    <property type="evidence" value="ECO:0007669"/>
    <property type="project" value="TreeGrafter"/>
</dbReference>
<dbReference type="CTD" id="5777"/>
<dbReference type="PROSITE" id="PS50056">
    <property type="entry name" value="TYR_PHOSPHATASE_2"/>
    <property type="match status" value="1"/>
</dbReference>
<evidence type="ECO:0000256" key="8">
    <source>
        <dbReference type="ARBA" id="ARBA00022999"/>
    </source>
</evidence>
<dbReference type="FunFam" id="3.30.505.10:FF:000018">
    <property type="entry name" value="Tyrosine-protein phosphatase non-receptor type"/>
    <property type="match status" value="1"/>
</dbReference>
<evidence type="ECO:0000259" key="18">
    <source>
        <dbReference type="PROSITE" id="PS50056"/>
    </source>
</evidence>
<dbReference type="PROSITE" id="PS50055">
    <property type="entry name" value="TYR_PHOSPHATASE_PTP"/>
    <property type="match status" value="1"/>
</dbReference>
<evidence type="ECO:0000256" key="13">
    <source>
        <dbReference type="PROSITE-ProRule" id="PRU00191"/>
    </source>
</evidence>
<dbReference type="PANTHER" id="PTHR46257:SF4">
    <property type="entry name" value="TYROSINE-PROTEIN PHOSPHATASE NON-RECEPTOR TYPE 6"/>
    <property type="match status" value="1"/>
</dbReference>
<dbReference type="InterPro" id="IPR003595">
    <property type="entry name" value="Tyr_Pase_cat"/>
</dbReference>
<proteinExistence type="inferred from homology"/>
<evidence type="ECO:0000313" key="20">
    <source>
        <dbReference type="RefSeq" id="XP_054858778.1"/>
    </source>
</evidence>
<evidence type="ECO:0000313" key="19">
    <source>
        <dbReference type="Proteomes" id="UP001190640"/>
    </source>
</evidence>
<feature type="compositionally biased region" description="Basic and acidic residues" evidence="15">
    <location>
        <begin position="585"/>
        <end position="597"/>
    </location>
</feature>
<evidence type="ECO:0000256" key="7">
    <source>
        <dbReference type="ARBA" id="ARBA00022912"/>
    </source>
</evidence>
<gene>
    <name evidence="20" type="primary">PTPN6</name>
</gene>
<keyword evidence="14" id="KW-0175">Coiled coil</keyword>
<keyword evidence="3 10" id="KW-0963">Cytoplasm</keyword>
<dbReference type="Pfam" id="PF00102">
    <property type="entry name" value="Y_phosphatase"/>
    <property type="match status" value="1"/>
</dbReference>
<dbReference type="CDD" id="cd09931">
    <property type="entry name" value="SH2_C-SH2_SHP_like"/>
    <property type="match status" value="1"/>
</dbReference>
<dbReference type="InterPro" id="IPR000242">
    <property type="entry name" value="PTP_cat"/>
</dbReference>
<dbReference type="GO" id="GO:0000278">
    <property type="term" value="P:mitotic cell cycle"/>
    <property type="evidence" value="ECO:0007669"/>
    <property type="project" value="TreeGrafter"/>
</dbReference>
<dbReference type="PRINTS" id="PR00401">
    <property type="entry name" value="SH2DOMAIN"/>
</dbReference>
<dbReference type="SMART" id="SM00252">
    <property type="entry name" value="SH2"/>
    <property type="match status" value="2"/>
</dbReference>
<dbReference type="GO" id="GO:0035556">
    <property type="term" value="P:intracellular signal transduction"/>
    <property type="evidence" value="ECO:0007669"/>
    <property type="project" value="TreeGrafter"/>
</dbReference>
<sequence length="615" mass="69767">MPSCRWFHRDLSGIDAEALLKARGVHGSFLARPSRKNKGDFSLSVRVGEQVTHIRIQNTGDFYDLYGGEKFATLSELVEYYTQQQGSLQDKDGTIIDLKYPLNCSDPTTERWYHGHLSGPAAEALLQAKATPWTFLVRESLSKPGDFVLSILTDQPKSGPGAALPGATSAPKERRKVTHVKVMCEKGKYTIGGPEMFGSLADLVEHFKKAGIEEVSGSYVYLRQPFNATRVNAADIENRVQELNKRSQVEEAAKGGFWEEFDSLQKQDSKNLYDRHEGQRPENKSKNRYKNILPFDHSRVILQDRDVNVPGADYINANYIQNKLFGPEESTKTYIASQGCLDATVNDFWQMIWQENSRIIVMTTREVEKGRNKCVPYWPEVRSSKEYRPYLVENVCEHDALEYKLRHLRLSPINNGEAVRDIWHYQYLSWPDHGVPSEPGGVLGFLDQVNQKQESIPRAGPIVVHCSAGIGRTGTIIVIDMVMDMISTKGLDCDIDIPKAIQMVRAQRSGMVQTEAQYKFIYMAISQFIETTKKKLDVMQTQKGRPNESEYGNITYPPAQKASHTKASRKSSKQKEESSLYENLENTKGKKEEREQRQFPPLGKEKKLKGSLKKK</sequence>
<feature type="binding site" evidence="12">
    <location>
        <position position="432"/>
    </location>
    <ligand>
        <name>substrate</name>
    </ligand>
</feature>
<dbReference type="InterPro" id="IPR052123">
    <property type="entry name" value="Non-rcpt_Tyr_Phosphatase"/>
</dbReference>
<evidence type="ECO:0000256" key="4">
    <source>
        <dbReference type="ARBA" id="ARBA00022553"/>
    </source>
</evidence>
<evidence type="ECO:0000256" key="5">
    <source>
        <dbReference type="ARBA" id="ARBA00022737"/>
    </source>
</evidence>
<feature type="compositionally biased region" description="Basic residues" evidence="15">
    <location>
        <begin position="563"/>
        <end position="572"/>
    </location>
</feature>
<keyword evidence="4" id="KW-0597">Phosphoprotein</keyword>
<evidence type="ECO:0000256" key="6">
    <source>
        <dbReference type="ARBA" id="ARBA00022801"/>
    </source>
</evidence>
<feature type="domain" description="SH2" evidence="16">
    <location>
        <begin position="6"/>
        <end position="102"/>
    </location>
</feature>
<keyword evidence="5" id="KW-0677">Repeat</keyword>
<evidence type="ECO:0000256" key="2">
    <source>
        <dbReference type="ARBA" id="ARBA00010750"/>
    </source>
</evidence>
<evidence type="ECO:0000256" key="11">
    <source>
        <dbReference type="PIRSR" id="PIRSR000929-1"/>
    </source>
</evidence>
<dbReference type="KEGG" id="emc:129345591"/>
<feature type="domain" description="Tyrosine specific protein phosphatases" evidence="18">
    <location>
        <begin position="443"/>
        <end position="519"/>
    </location>
</feature>
<dbReference type="SMART" id="SM00194">
    <property type="entry name" value="PTPc"/>
    <property type="match status" value="1"/>
</dbReference>
<dbReference type="PROSITE" id="PS50001">
    <property type="entry name" value="SH2"/>
    <property type="match status" value="2"/>
</dbReference>
<dbReference type="InterPro" id="IPR029021">
    <property type="entry name" value="Prot-tyrosine_phosphatase-like"/>
</dbReference>
<dbReference type="InterPro" id="IPR012152">
    <property type="entry name" value="Tyr_Pase_non-rcpt_typ-6/11"/>
</dbReference>
<accession>A0AA97KLH1</accession>
<evidence type="ECO:0000256" key="3">
    <source>
        <dbReference type="ARBA" id="ARBA00022490"/>
    </source>
</evidence>
<dbReference type="EC" id="3.1.3.48" evidence="10"/>
<dbReference type="Gene3D" id="3.90.190.10">
    <property type="entry name" value="Protein tyrosine phosphatase superfamily"/>
    <property type="match status" value="1"/>
</dbReference>
<dbReference type="InterPro" id="IPR000980">
    <property type="entry name" value="SH2"/>
</dbReference>
<dbReference type="PANTHER" id="PTHR46257">
    <property type="entry name" value="TYROSINE-PROTEIN PHOSPHATASE CORKSCREW"/>
    <property type="match status" value="1"/>
</dbReference>
<dbReference type="SUPFAM" id="SSF52799">
    <property type="entry name" value="(Phosphotyrosine protein) phosphatases II"/>
    <property type="match status" value="1"/>
</dbReference>
<feature type="binding site" evidence="12">
    <location>
        <position position="513"/>
    </location>
    <ligand>
        <name>substrate</name>
    </ligand>
</feature>
<evidence type="ECO:0000259" key="16">
    <source>
        <dbReference type="PROSITE" id="PS50001"/>
    </source>
</evidence>
<dbReference type="InterPro" id="IPR036860">
    <property type="entry name" value="SH2_dom_sf"/>
</dbReference>
<feature type="coiled-coil region" evidence="14">
    <location>
        <begin position="226"/>
        <end position="253"/>
    </location>
</feature>
<dbReference type="Gene3D" id="3.30.505.10">
    <property type="entry name" value="SH2 domain"/>
    <property type="match status" value="2"/>
</dbReference>
<feature type="active site" description="Phosphocysteine intermediate" evidence="11">
    <location>
        <position position="466"/>
    </location>
</feature>
<evidence type="ECO:0000256" key="12">
    <source>
        <dbReference type="PIRSR" id="PIRSR000929-2"/>
    </source>
</evidence>
<dbReference type="PRINTS" id="PR00700">
    <property type="entry name" value="PRTYPHPHTASE"/>
</dbReference>
<dbReference type="CDD" id="cd10340">
    <property type="entry name" value="SH2_N-SH2_SHP_like"/>
    <property type="match status" value="1"/>
</dbReference>
<dbReference type="GO" id="GO:0030154">
    <property type="term" value="P:cell differentiation"/>
    <property type="evidence" value="ECO:0007669"/>
    <property type="project" value="TreeGrafter"/>
</dbReference>
<protein>
    <recommendedName>
        <fullName evidence="10">Tyrosine-protein phosphatase non-receptor type</fullName>
        <ecNumber evidence="10">3.1.3.48</ecNumber>
    </recommendedName>
</protein>
<feature type="domain" description="SH2" evidence="16">
    <location>
        <begin position="112"/>
        <end position="226"/>
    </location>
</feature>
<dbReference type="SMART" id="SM00404">
    <property type="entry name" value="PTPc_motif"/>
    <property type="match status" value="1"/>
</dbReference>
<feature type="region of interest" description="Disordered" evidence="15">
    <location>
        <begin position="269"/>
        <end position="289"/>
    </location>
</feature>
<comment type="subcellular location">
    <subcellularLocation>
        <location evidence="1 10">Cytoplasm</location>
    </subcellularLocation>
</comment>
<dbReference type="FunFam" id="3.90.190.10:FF:000018">
    <property type="entry name" value="Tyrosine-protein phosphatase non-receptor type"/>
    <property type="match status" value="1"/>
</dbReference>
<evidence type="ECO:0000256" key="1">
    <source>
        <dbReference type="ARBA" id="ARBA00004496"/>
    </source>
</evidence>
<dbReference type="GeneID" id="129345591"/>
<dbReference type="Proteomes" id="UP001190640">
    <property type="component" value="Chromosome 18"/>
</dbReference>
<feature type="compositionally biased region" description="Basic and acidic residues" evidence="15">
    <location>
        <begin position="269"/>
        <end position="285"/>
    </location>
</feature>
<dbReference type="PROSITE" id="PS00383">
    <property type="entry name" value="TYR_PHOSPHATASE_1"/>
    <property type="match status" value="1"/>
</dbReference>
<dbReference type="FunFam" id="3.30.505.10:FF:000012">
    <property type="entry name" value="Tyrosine-protein phosphatase non-receptor type"/>
    <property type="match status" value="1"/>
</dbReference>
<dbReference type="InterPro" id="IPR000387">
    <property type="entry name" value="Tyr_Pase_dom"/>
</dbReference>
<comment type="catalytic activity">
    <reaction evidence="9 10">
        <text>O-phospho-L-tyrosyl-[protein] + H2O = L-tyrosyl-[protein] + phosphate</text>
        <dbReference type="Rhea" id="RHEA:10684"/>
        <dbReference type="Rhea" id="RHEA-COMP:10136"/>
        <dbReference type="Rhea" id="RHEA-COMP:20101"/>
        <dbReference type="ChEBI" id="CHEBI:15377"/>
        <dbReference type="ChEBI" id="CHEBI:43474"/>
        <dbReference type="ChEBI" id="CHEBI:46858"/>
        <dbReference type="ChEBI" id="CHEBI:61978"/>
        <dbReference type="EC" id="3.1.3.48"/>
    </reaction>
</comment>
<evidence type="ECO:0000256" key="15">
    <source>
        <dbReference type="SAM" id="MobiDB-lite"/>
    </source>
</evidence>
<dbReference type="AlphaFoldDB" id="A0AA97KLH1"/>
<organism evidence="19 20">
    <name type="scientific">Eublepharis macularius</name>
    <name type="common">Leopard gecko</name>
    <name type="synonym">Cyrtodactylus macularius</name>
    <dbReference type="NCBI Taxonomy" id="481883"/>
    <lineage>
        <taxon>Eukaryota</taxon>
        <taxon>Metazoa</taxon>
        <taxon>Chordata</taxon>
        <taxon>Craniata</taxon>
        <taxon>Vertebrata</taxon>
        <taxon>Euteleostomi</taxon>
        <taxon>Lepidosauria</taxon>
        <taxon>Squamata</taxon>
        <taxon>Bifurcata</taxon>
        <taxon>Gekkota</taxon>
        <taxon>Eublepharidae</taxon>
        <taxon>Eublepharinae</taxon>
        <taxon>Eublepharis</taxon>
    </lineage>
</organism>
<evidence type="ECO:0000256" key="14">
    <source>
        <dbReference type="SAM" id="Coils"/>
    </source>
</evidence>
<dbReference type="Pfam" id="PF00017">
    <property type="entry name" value="SH2"/>
    <property type="match status" value="2"/>
</dbReference>
<comment type="similarity">
    <text evidence="2 10">Belongs to the protein-tyrosine phosphatase family. Non-receptor class 2 subfamily.</text>
</comment>
<keyword evidence="6 10" id="KW-0378">Hydrolase</keyword>
<dbReference type="GO" id="GO:0001784">
    <property type="term" value="F:phosphotyrosine residue binding"/>
    <property type="evidence" value="ECO:0007669"/>
    <property type="project" value="TreeGrafter"/>
</dbReference>
<keyword evidence="8 13" id="KW-0727">SH2 domain</keyword>
<keyword evidence="7 10" id="KW-0904">Protein phosphatase</keyword>
<feature type="domain" description="Tyrosine-protein phosphatase" evidence="17">
    <location>
        <begin position="257"/>
        <end position="528"/>
    </location>
</feature>
<evidence type="ECO:0000256" key="10">
    <source>
        <dbReference type="PIRNR" id="PIRNR000929"/>
    </source>
</evidence>
<dbReference type="InterPro" id="IPR016130">
    <property type="entry name" value="Tyr_Pase_AS"/>
</dbReference>
<dbReference type="RefSeq" id="XP_054858778.1">
    <property type="nucleotide sequence ID" value="XM_055002803.1"/>
</dbReference>
<feature type="compositionally biased region" description="Basic residues" evidence="15">
    <location>
        <begin position="606"/>
        <end position="615"/>
    </location>
</feature>
<feature type="region of interest" description="Disordered" evidence="15">
    <location>
        <begin position="539"/>
        <end position="615"/>
    </location>
</feature>
<name>A0AA97KLH1_EUBMA</name>
<dbReference type="SUPFAM" id="SSF55550">
    <property type="entry name" value="SH2 domain"/>
    <property type="match status" value="2"/>
</dbReference>